<keyword evidence="2" id="KW-1185">Reference proteome</keyword>
<organism evidence="1 2">
    <name type="scientific">Microtetraspora glauca</name>
    <dbReference type="NCBI Taxonomy" id="1996"/>
    <lineage>
        <taxon>Bacteria</taxon>
        <taxon>Bacillati</taxon>
        <taxon>Actinomycetota</taxon>
        <taxon>Actinomycetes</taxon>
        <taxon>Streptosporangiales</taxon>
        <taxon>Streptosporangiaceae</taxon>
        <taxon>Microtetraspora</taxon>
    </lineage>
</organism>
<dbReference type="RefSeq" id="WP_358138569.1">
    <property type="nucleotide sequence ID" value="NZ_JBFALK010000020.1"/>
</dbReference>
<evidence type="ECO:0000313" key="1">
    <source>
        <dbReference type="EMBL" id="MEV0973096.1"/>
    </source>
</evidence>
<name>A0ABV3GNT3_MICGL</name>
<dbReference type="Proteomes" id="UP001551675">
    <property type="component" value="Unassembled WGS sequence"/>
</dbReference>
<accession>A0ABV3GNT3</accession>
<evidence type="ECO:0000313" key="2">
    <source>
        <dbReference type="Proteomes" id="UP001551675"/>
    </source>
</evidence>
<sequence length="180" mass="19895">MIGGVPRAVWFIWPTDPLAVSAKSAAQRMIQLGCPVHLVWNPVTGEIAQSLPPTRAARGLPGERGREGRVCVQIRVLGSVERPFTDGKMDGLDDILTWLDSWRVPRRWPAGPPLPPPHSLAAERSRRLWARGGHFGHSQVPGTVEGDPGGIDVHRITGESVPTFEVPRPREEFRLLERAF</sequence>
<protein>
    <recommendedName>
        <fullName evidence="3">DUF429 domain-containing protein</fullName>
    </recommendedName>
</protein>
<dbReference type="EMBL" id="JBFALK010000020">
    <property type="protein sequence ID" value="MEV0973096.1"/>
    <property type="molecule type" value="Genomic_DNA"/>
</dbReference>
<evidence type="ECO:0008006" key="3">
    <source>
        <dbReference type="Google" id="ProtNLM"/>
    </source>
</evidence>
<reference evidence="1 2" key="1">
    <citation type="submission" date="2024-06" db="EMBL/GenBank/DDBJ databases">
        <title>The Natural Products Discovery Center: Release of the First 8490 Sequenced Strains for Exploring Actinobacteria Biosynthetic Diversity.</title>
        <authorList>
            <person name="Kalkreuter E."/>
            <person name="Kautsar S.A."/>
            <person name="Yang D."/>
            <person name="Bader C.D."/>
            <person name="Teijaro C.N."/>
            <person name="Fluegel L."/>
            <person name="Davis C.M."/>
            <person name="Simpson J.R."/>
            <person name="Lauterbach L."/>
            <person name="Steele A.D."/>
            <person name="Gui C."/>
            <person name="Meng S."/>
            <person name="Li G."/>
            <person name="Viehrig K."/>
            <person name="Ye F."/>
            <person name="Su P."/>
            <person name="Kiefer A.F."/>
            <person name="Nichols A."/>
            <person name="Cepeda A.J."/>
            <person name="Yan W."/>
            <person name="Fan B."/>
            <person name="Jiang Y."/>
            <person name="Adhikari A."/>
            <person name="Zheng C.-J."/>
            <person name="Schuster L."/>
            <person name="Cowan T.M."/>
            <person name="Smanski M.J."/>
            <person name="Chevrette M.G."/>
            <person name="De Carvalho L.P.S."/>
            <person name="Shen B."/>
        </authorList>
    </citation>
    <scope>NUCLEOTIDE SEQUENCE [LARGE SCALE GENOMIC DNA]</scope>
    <source>
        <strain evidence="1 2">NPDC050100</strain>
    </source>
</reference>
<comment type="caution">
    <text evidence="1">The sequence shown here is derived from an EMBL/GenBank/DDBJ whole genome shotgun (WGS) entry which is preliminary data.</text>
</comment>
<gene>
    <name evidence="1" type="ORF">AB0I59_31205</name>
</gene>
<proteinExistence type="predicted"/>